<dbReference type="SUPFAM" id="SSF48613">
    <property type="entry name" value="Heme oxygenase-like"/>
    <property type="match status" value="1"/>
</dbReference>
<feature type="compositionally biased region" description="Basic residues" evidence="7">
    <location>
        <begin position="92"/>
        <end position="101"/>
    </location>
</feature>
<gene>
    <name evidence="8" type="ORF">SASPL_142556</name>
</gene>
<feature type="region of interest" description="Disordered" evidence="7">
    <location>
        <begin position="125"/>
        <end position="160"/>
    </location>
</feature>
<comment type="caution">
    <text evidence="8">The sequence shown here is derived from an EMBL/GenBank/DDBJ whole genome shotgun (WGS) entry which is preliminary data.</text>
</comment>
<evidence type="ECO:0000256" key="5">
    <source>
        <dbReference type="ARBA" id="ARBA00022640"/>
    </source>
</evidence>
<dbReference type="InterPro" id="IPR016053">
    <property type="entry name" value="Haem_Oase-like"/>
</dbReference>
<name>A0A8X8Z9K5_SALSN</name>
<dbReference type="PANTHER" id="PTHR35703:SF1">
    <property type="entry name" value="INACTIVE HEME OXYGENASE 2, CHLOROPLASTIC-RELATED"/>
    <property type="match status" value="1"/>
</dbReference>
<dbReference type="PANTHER" id="PTHR35703">
    <property type="entry name" value="HEME OXYGENASE 1, CHLOROPLASTIC-RELATED"/>
    <property type="match status" value="1"/>
</dbReference>
<keyword evidence="6" id="KW-0809">Transit peptide</keyword>
<evidence type="ECO:0000256" key="4">
    <source>
        <dbReference type="ARBA" id="ARBA00022531"/>
    </source>
</evidence>
<keyword evidence="5" id="KW-0934">Plastid</keyword>
<dbReference type="Gene3D" id="1.20.910.10">
    <property type="entry name" value="Heme oxygenase-like"/>
    <property type="match status" value="1"/>
</dbReference>
<dbReference type="GO" id="GO:0006788">
    <property type="term" value="P:heme oxidation"/>
    <property type="evidence" value="ECO:0007669"/>
    <property type="project" value="InterPro"/>
</dbReference>
<accession>A0A8X8Z9K5</accession>
<dbReference type="CDD" id="cd19165">
    <property type="entry name" value="HemeO"/>
    <property type="match status" value="1"/>
</dbReference>
<dbReference type="Proteomes" id="UP000298416">
    <property type="component" value="Unassembled WGS sequence"/>
</dbReference>
<keyword evidence="3" id="KW-0150">Chloroplast</keyword>
<evidence type="ECO:0000313" key="9">
    <source>
        <dbReference type="Proteomes" id="UP000298416"/>
    </source>
</evidence>
<evidence type="ECO:0000256" key="2">
    <source>
        <dbReference type="ARBA" id="ARBA00006134"/>
    </source>
</evidence>
<organism evidence="8">
    <name type="scientific">Salvia splendens</name>
    <name type="common">Scarlet sage</name>
    <dbReference type="NCBI Taxonomy" id="180675"/>
    <lineage>
        <taxon>Eukaryota</taxon>
        <taxon>Viridiplantae</taxon>
        <taxon>Streptophyta</taxon>
        <taxon>Embryophyta</taxon>
        <taxon>Tracheophyta</taxon>
        <taxon>Spermatophyta</taxon>
        <taxon>Magnoliopsida</taxon>
        <taxon>eudicotyledons</taxon>
        <taxon>Gunneridae</taxon>
        <taxon>Pentapetalae</taxon>
        <taxon>asterids</taxon>
        <taxon>lamiids</taxon>
        <taxon>Lamiales</taxon>
        <taxon>Lamiaceae</taxon>
        <taxon>Nepetoideae</taxon>
        <taxon>Mentheae</taxon>
        <taxon>Salviinae</taxon>
        <taxon>Salvia</taxon>
        <taxon>Salvia subgen. Calosphace</taxon>
        <taxon>core Calosphace</taxon>
    </lineage>
</organism>
<keyword evidence="9" id="KW-1185">Reference proteome</keyword>
<evidence type="ECO:0000313" key="8">
    <source>
        <dbReference type="EMBL" id="KAG6396407.1"/>
    </source>
</evidence>
<dbReference type="InterPro" id="IPR002051">
    <property type="entry name" value="Haem_Oase"/>
</dbReference>
<evidence type="ECO:0008006" key="10">
    <source>
        <dbReference type="Google" id="ProtNLM"/>
    </source>
</evidence>
<feature type="region of interest" description="Disordered" evidence="7">
    <location>
        <begin position="73"/>
        <end position="105"/>
    </location>
</feature>
<dbReference type="GO" id="GO:0015979">
    <property type="term" value="P:photosynthesis"/>
    <property type="evidence" value="ECO:0007669"/>
    <property type="project" value="UniProtKB-KW"/>
</dbReference>
<protein>
    <recommendedName>
        <fullName evidence="10">Heme oxygenase</fullName>
    </recommendedName>
</protein>
<evidence type="ECO:0000256" key="1">
    <source>
        <dbReference type="ARBA" id="ARBA00004229"/>
    </source>
</evidence>
<dbReference type="GO" id="GO:0009507">
    <property type="term" value="C:chloroplast"/>
    <property type="evidence" value="ECO:0007669"/>
    <property type="project" value="UniProtKB-SubCell"/>
</dbReference>
<dbReference type="EMBL" id="PNBA02000016">
    <property type="protein sequence ID" value="KAG6396407.1"/>
    <property type="molecule type" value="Genomic_DNA"/>
</dbReference>
<comment type="subcellular location">
    <subcellularLocation>
        <location evidence="1">Plastid</location>
        <location evidence="1">Chloroplast</location>
    </subcellularLocation>
</comment>
<dbReference type="AlphaFoldDB" id="A0A8X8Z9K5"/>
<dbReference type="Pfam" id="PF01126">
    <property type="entry name" value="Heme_oxygenase"/>
    <property type="match status" value="1"/>
</dbReference>
<dbReference type="GO" id="GO:0010024">
    <property type="term" value="P:phytochromobilin biosynthetic process"/>
    <property type="evidence" value="ECO:0007669"/>
    <property type="project" value="TreeGrafter"/>
</dbReference>
<sequence length="341" mass="39318">MAYISSLNPSASLNFIKTAATTPLLIKAYVAPKFFTLHTNPFLFNCSKFTSLATASETESDYDTDRIDRFTEEYSDDEEAPPPNGQSPSPVKQRRRRYRKKYPGEDNGITEEMRFVAMKLRNNGKSKSRGASAAVVSEDLEIESEKEKEKEGKNGDEINETWQPSIEGFMKFLVDSRLVFSTVERIVDESTDVSYVYFRRTGLERSDCISRDLEWVREQGNEIPEPSNPGVNYVKYLEDLAEKSPPLFLCHFYNIYFSHIAGGQVISRKIQNRYQVSDMLFDGRELEIYKWDGDAEELLKGVREKLNALGEHWSRDEKTRCLRETTKAFRFLGQIVRLIIL</sequence>
<keyword evidence="4" id="KW-0602">Photosynthesis</keyword>
<feature type="compositionally biased region" description="Basic and acidic residues" evidence="7">
    <location>
        <begin position="143"/>
        <end position="156"/>
    </location>
</feature>
<evidence type="ECO:0000256" key="7">
    <source>
        <dbReference type="SAM" id="MobiDB-lite"/>
    </source>
</evidence>
<dbReference type="InterPro" id="IPR016084">
    <property type="entry name" value="Haem_Oase-like_multi-hlx"/>
</dbReference>
<reference evidence="8" key="2">
    <citation type="submission" date="2020-08" db="EMBL/GenBank/DDBJ databases">
        <title>Plant Genome Project.</title>
        <authorList>
            <person name="Zhang R.-G."/>
        </authorList>
    </citation>
    <scope>NUCLEOTIDE SEQUENCE</scope>
    <source>
        <strain evidence="8">Huo1</strain>
        <tissue evidence="8">Leaf</tissue>
    </source>
</reference>
<evidence type="ECO:0000256" key="3">
    <source>
        <dbReference type="ARBA" id="ARBA00022528"/>
    </source>
</evidence>
<dbReference type="InterPro" id="IPR016951">
    <property type="entry name" value="Haem_Oase_decyc_pln"/>
</dbReference>
<evidence type="ECO:0000256" key="6">
    <source>
        <dbReference type="ARBA" id="ARBA00022946"/>
    </source>
</evidence>
<comment type="similarity">
    <text evidence="2">Belongs to the heme oxygenase family.</text>
</comment>
<dbReference type="GO" id="GO:0004392">
    <property type="term" value="F:heme oxygenase (decyclizing) activity"/>
    <property type="evidence" value="ECO:0007669"/>
    <property type="project" value="InterPro"/>
</dbReference>
<proteinExistence type="inferred from homology"/>
<reference evidence="8" key="1">
    <citation type="submission" date="2018-01" db="EMBL/GenBank/DDBJ databases">
        <authorList>
            <person name="Mao J.F."/>
        </authorList>
    </citation>
    <scope>NUCLEOTIDE SEQUENCE</scope>
    <source>
        <strain evidence="8">Huo1</strain>
        <tissue evidence="8">Leaf</tissue>
    </source>
</reference>